<feature type="domain" description="LXG" evidence="2">
    <location>
        <begin position="1"/>
        <end position="226"/>
    </location>
</feature>
<evidence type="ECO:0000313" key="4">
    <source>
        <dbReference type="Proteomes" id="UP000001365"/>
    </source>
</evidence>
<reference evidence="3 4" key="1">
    <citation type="journal article" date="2009" name="PLoS Pathog.">
        <title>Genomic evidence for the evolution of Streptococcus equi: host restriction, increased virulence, and genetic exchange with human pathogens.</title>
        <authorList>
            <person name="Holden M.T.G."/>
            <person name="Heather Z."/>
            <person name="Paillot R."/>
            <person name="Steward K.F."/>
            <person name="Webb K."/>
            <person name="Ainslie F."/>
            <person name="Jourdan T."/>
            <person name="Bason N.C."/>
            <person name="Holroyd N.E."/>
            <person name="Mungall K."/>
            <person name="Quail M.A."/>
            <person name="Sanders M."/>
            <person name="Simmonds M."/>
            <person name="Willey D."/>
            <person name="Brooks K."/>
            <person name="Aanensen D.M."/>
            <person name="Spratt B.G."/>
            <person name="Jolley K.A."/>
            <person name="Maiden M.C.J."/>
            <person name="Kehoe M."/>
            <person name="Chanter N."/>
            <person name="Bentley S.D."/>
            <person name="Robinson C."/>
            <person name="Maskell D.J."/>
            <person name="Parkhill J."/>
            <person name="Waller A.S."/>
        </authorList>
    </citation>
    <scope>NUCLEOTIDE SEQUENCE [LARGE SCALE GENOMIC DNA]</scope>
    <source>
        <strain evidence="3 4">4047</strain>
    </source>
</reference>
<sequence length="536" mass="59456">MSIDMYLGSSDQQASSVGKVLQQRITAYKSLQRALEQLVSSSPDLSGHTYASAKRYSEQVLIPLMRGCILLDEAIKEACAAFPNDYRRQVDSVDLKESELVDQISRSDRIIGRYVELIDLEYRQELPNYSYITNLKSGASNQRQVKRKLEEKLLKLREFDSNSRHLFSSIAALAEAVNIGIRQTKTSWNGTSQTFTLPRALDLEWTKVVEKRWTQREEKASKLKLQQAAEKLSRETGIKYEDAYRFVMDGVLSDENKNKIKSVKKLVKYTKGGLYIVSSGRYYWKHSGKHYWKNTPNKTWNIWKASKNDPNFDKGGIKGKHFSKKGARYTDLPGIKQLKKSETVQSLISKISKDNQGKLTKVGKGLKKVDKELSNISSKLKSYEHGRLNRDLKMMKENNLGKSLGKFGKVGKAASKVLKFAGKGLKVAGWVGAAINVKDSVETYKKKGYSNEQTAALTARKVAVDTATTVVGSNIGRVTGAVIGQAVIPIPGVGAAIGSVAGSILGAMAGSWIGSTINDNLDKNVKPKQSGRSLAW</sequence>
<dbReference type="RefSeq" id="WP_012679697.1">
    <property type="nucleotide sequence ID" value="NC_012471.1"/>
</dbReference>
<dbReference type="PROSITE" id="PS51756">
    <property type="entry name" value="LXG"/>
    <property type="match status" value="1"/>
</dbReference>
<evidence type="ECO:0000313" key="3">
    <source>
        <dbReference type="EMBL" id="CAW94182.1"/>
    </source>
</evidence>
<comment type="similarity">
    <text evidence="1">In the N-terminal section; belongs to the LXG family.</text>
</comment>
<accession>C0M7Y1</accession>
<evidence type="ECO:0000259" key="2">
    <source>
        <dbReference type="PROSITE" id="PS51756"/>
    </source>
</evidence>
<gene>
    <name evidence="3" type="ordered locus">SEQ_1361</name>
</gene>
<dbReference type="InterPro" id="IPR006829">
    <property type="entry name" value="LXG_dom"/>
</dbReference>
<dbReference type="PANTHER" id="PTHR34976">
    <property type="entry name" value="RIBONUCLEASE YQCG-RELATED"/>
    <property type="match status" value="1"/>
</dbReference>
<dbReference type="InterPro" id="IPR051768">
    <property type="entry name" value="Bact_secretion_toxin"/>
</dbReference>
<evidence type="ECO:0000256" key="1">
    <source>
        <dbReference type="ARBA" id="ARBA00034117"/>
    </source>
</evidence>
<dbReference type="AlphaFoldDB" id="C0M7Y1"/>
<proteinExistence type="inferred from homology"/>
<dbReference type="KEGG" id="seu:SEQ_1361"/>
<dbReference type="EMBL" id="FM204883">
    <property type="protein sequence ID" value="CAW94182.1"/>
    <property type="molecule type" value="Genomic_DNA"/>
</dbReference>
<dbReference type="Proteomes" id="UP000001365">
    <property type="component" value="Chromosome"/>
</dbReference>
<protein>
    <submittedName>
        <fullName evidence="3">Putative membrane protein</fullName>
    </submittedName>
</protein>
<dbReference type="HOGENOM" id="CLU_038052_0_0_9"/>
<name>C0M7Y1_STRE4</name>
<dbReference type="PANTHER" id="PTHR34976:SF1">
    <property type="entry name" value="TOXIN BC_0920"/>
    <property type="match status" value="1"/>
</dbReference>
<organism evidence="3 4">
    <name type="scientific">Streptococcus equi subsp. equi (strain 4047)</name>
    <dbReference type="NCBI Taxonomy" id="553482"/>
    <lineage>
        <taxon>Bacteria</taxon>
        <taxon>Bacillati</taxon>
        <taxon>Bacillota</taxon>
        <taxon>Bacilli</taxon>
        <taxon>Lactobacillales</taxon>
        <taxon>Streptococcaceae</taxon>
        <taxon>Streptococcus</taxon>
    </lineage>
</organism>